<reference evidence="1" key="1">
    <citation type="journal article" date="2023" name="Int. J. Syst. Evol. Microbiol.">
        <title>Collibacillus ludicampi gen. nov., sp. nov., a new soil bacterium of the family Alicyclobacillaceae.</title>
        <authorList>
            <person name="Jojima T."/>
            <person name="Ioku Y."/>
            <person name="Fukuta Y."/>
            <person name="Shirasaka N."/>
            <person name="Matsumura Y."/>
            <person name="Mori M."/>
        </authorList>
    </citation>
    <scope>NUCLEOTIDE SEQUENCE</scope>
    <source>
        <strain evidence="1">TP075</strain>
    </source>
</reference>
<dbReference type="RefSeq" id="WP_282200343.1">
    <property type="nucleotide sequence ID" value="NZ_BOQE01000001.1"/>
</dbReference>
<dbReference type="Gene3D" id="1.25.40.10">
    <property type="entry name" value="Tetratricopeptide repeat domain"/>
    <property type="match status" value="1"/>
</dbReference>
<dbReference type="AlphaFoldDB" id="A0AAV4LHX6"/>
<sequence>MTDSVEAILKEVEQKFASERYNEGIRLLNRALRFPEYRREVYERYAFALRMLGRHQSADLFEQVLLQPRRADAFFQLGNRFIDEGMFGLALAPLYRCYQLAPKEAVVNYTLAYALMKEFQIEAALSFMRRAYEIEPLIHVIYSMAYLHLLLGNPEQADPYLLELDHKVRQEEEGMERLKYLREFRKRLLAHPPKDIRDFHFAQYGTVLLRVFKDDFPHVQEDPAHGRYAVASFNYYQVASVLRAFQLLIETVVTKPAYSYVVSVSQQGTPLALALSRMLAIPMIAFSDSPERSPGIIVAVNSDEINEIARFYIDRPEHLIFAFSVDWTRETAMLPDVIGYLAQLAFLPWQERLEIGENGEAVRLPADERSPVQLADEIMKQLDQVEQSYVSALARYFKERQELWKLGLNTDRPRKRFLVESPLGGARFM</sequence>
<proteinExistence type="predicted"/>
<name>A0AAV4LHX6_9BACL</name>
<dbReference type="InterPro" id="IPR011990">
    <property type="entry name" value="TPR-like_helical_dom_sf"/>
</dbReference>
<evidence type="ECO:0000313" key="2">
    <source>
        <dbReference type="Proteomes" id="UP001057291"/>
    </source>
</evidence>
<protein>
    <recommendedName>
        <fullName evidence="3">Tetratricopeptide repeat protein</fullName>
    </recommendedName>
</protein>
<evidence type="ECO:0008006" key="3">
    <source>
        <dbReference type="Google" id="ProtNLM"/>
    </source>
</evidence>
<keyword evidence="2" id="KW-1185">Reference proteome</keyword>
<dbReference type="SUPFAM" id="SSF48452">
    <property type="entry name" value="TPR-like"/>
    <property type="match status" value="1"/>
</dbReference>
<dbReference type="Proteomes" id="UP001057291">
    <property type="component" value="Unassembled WGS sequence"/>
</dbReference>
<organism evidence="1 2">
    <name type="scientific">Collibacillus ludicampi</name>
    <dbReference type="NCBI Taxonomy" id="2771369"/>
    <lineage>
        <taxon>Bacteria</taxon>
        <taxon>Bacillati</taxon>
        <taxon>Bacillota</taxon>
        <taxon>Bacilli</taxon>
        <taxon>Bacillales</taxon>
        <taxon>Alicyclobacillaceae</taxon>
        <taxon>Collibacillus</taxon>
    </lineage>
</organism>
<comment type="caution">
    <text evidence="1">The sequence shown here is derived from an EMBL/GenBank/DDBJ whole genome shotgun (WGS) entry which is preliminary data.</text>
</comment>
<accession>A0AAV4LHX6</accession>
<gene>
    <name evidence="1" type="ORF">DNHGIG_29000</name>
</gene>
<dbReference type="EMBL" id="BOQE01000001">
    <property type="protein sequence ID" value="GIM47351.1"/>
    <property type="molecule type" value="Genomic_DNA"/>
</dbReference>
<evidence type="ECO:0000313" key="1">
    <source>
        <dbReference type="EMBL" id="GIM47351.1"/>
    </source>
</evidence>